<name>A0A2V1E1N6_9PLEO</name>
<dbReference type="InterPro" id="IPR029058">
    <property type="entry name" value="AB_hydrolase_fold"/>
</dbReference>
<evidence type="ECO:0000256" key="3">
    <source>
        <dbReference type="ARBA" id="ARBA00022651"/>
    </source>
</evidence>
<keyword evidence="8" id="KW-1015">Disulfide bond</keyword>
<dbReference type="SUPFAM" id="SSF53474">
    <property type="entry name" value="alpha/beta-Hydrolases"/>
    <property type="match status" value="1"/>
</dbReference>
<dbReference type="AlphaFoldDB" id="A0A2V1E1N6"/>
<keyword evidence="3" id="KW-0858">Xylan degradation</keyword>
<evidence type="ECO:0000256" key="9">
    <source>
        <dbReference type="ARBA" id="ARBA00034075"/>
    </source>
</evidence>
<dbReference type="PANTHER" id="PTHR33938:SF15">
    <property type="entry name" value="FERULOYL ESTERASE B-RELATED"/>
    <property type="match status" value="1"/>
</dbReference>
<gene>
    <name evidence="11" type="ORF">DM02DRAFT_588352</name>
</gene>
<evidence type="ECO:0000256" key="8">
    <source>
        <dbReference type="ARBA" id="ARBA00023157"/>
    </source>
</evidence>
<evidence type="ECO:0000256" key="6">
    <source>
        <dbReference type="ARBA" id="ARBA00022801"/>
    </source>
</evidence>
<keyword evidence="2" id="KW-0719">Serine esterase</keyword>
<evidence type="ECO:0000256" key="1">
    <source>
        <dbReference type="ARBA" id="ARBA00006249"/>
    </source>
</evidence>
<comment type="similarity">
    <text evidence="1 10">Belongs to the tannase family.</text>
</comment>
<reference evidence="11 12" key="1">
    <citation type="journal article" date="2018" name="Sci. Rep.">
        <title>Comparative genomics provides insights into the lifestyle and reveals functional heterogeneity of dark septate endophytic fungi.</title>
        <authorList>
            <person name="Knapp D.G."/>
            <person name="Nemeth J.B."/>
            <person name="Barry K."/>
            <person name="Hainaut M."/>
            <person name="Henrissat B."/>
            <person name="Johnson J."/>
            <person name="Kuo A."/>
            <person name="Lim J.H.P."/>
            <person name="Lipzen A."/>
            <person name="Nolan M."/>
            <person name="Ohm R.A."/>
            <person name="Tamas L."/>
            <person name="Grigoriev I.V."/>
            <person name="Spatafora J.W."/>
            <person name="Nagy L.G."/>
            <person name="Kovacs G.M."/>
        </authorList>
    </citation>
    <scope>NUCLEOTIDE SEQUENCE [LARGE SCALE GENOMIC DNA]</scope>
    <source>
        <strain evidence="11 12">DSE2036</strain>
    </source>
</reference>
<protein>
    <recommendedName>
        <fullName evidence="10">Carboxylic ester hydrolase</fullName>
        <ecNumber evidence="10">3.1.1.-</ecNumber>
    </recommendedName>
</protein>
<dbReference type="Pfam" id="PF07519">
    <property type="entry name" value="Tannase"/>
    <property type="match status" value="1"/>
</dbReference>
<keyword evidence="3" id="KW-0624">Polysaccharide degradation</keyword>
<evidence type="ECO:0000256" key="10">
    <source>
        <dbReference type="RuleBase" id="RU361238"/>
    </source>
</evidence>
<dbReference type="GO" id="GO:0046872">
    <property type="term" value="F:metal ion binding"/>
    <property type="evidence" value="ECO:0007669"/>
    <property type="project" value="UniProtKB-KW"/>
</dbReference>
<proteinExistence type="inferred from homology"/>
<sequence length="540" mass="59092">MHLQTLVSLVGLLTTAASLPASPFQQKCAALADKLELDLPFTVNIATYLPPDVAVDGRAEGINETCLVPDVDIVAEPIPVGVCRLNLRVETTSVSEVYMEVWLPENWTGRLLTTGNGGLAGCIQYTEIAYGASYGFASFGSNGGHNGTSGGAFYQQPEVLADWIWRGVPTAAHVGKSIAKQFYGRDGGKSYYIGCSTGGRQGFRAVQRNPELFDGVIAGAPAVDQFAHISWFANGYRVLGPSINDSLVSLEQWEEVQEQVFKQCDAIDGASDGILEDPTACNFDWTPLMCCDDDEDKNNTLCFTQAQVDAAAQLFAPITYNGTQLYPGQVHGTEPDLISFLYNKLVSNWVAEGFRYMVYDASWDPTAFTLRDAYYAATTNPHDAATFDSNISAFRDHGGKLLHWHGMADTVLEPPMSDQYYRAVQTTLGASVEELDEFYRYFRAGGVGHCRGGPGANFMGQMGERAAADDPDDNMLMRIVAWVEQGEAPVFVRGTKFVDNNKTEAVEFRRKHCKFPLVNQYTGNGNGTDEHGWECVEAYS</sequence>
<keyword evidence="6 10" id="KW-0378">Hydrolase</keyword>
<accession>A0A2V1E1N6</accession>
<evidence type="ECO:0000313" key="12">
    <source>
        <dbReference type="Proteomes" id="UP000244855"/>
    </source>
</evidence>
<dbReference type="GO" id="GO:0030600">
    <property type="term" value="F:feruloyl esterase activity"/>
    <property type="evidence" value="ECO:0007669"/>
    <property type="project" value="UniProtKB-EC"/>
</dbReference>
<dbReference type="EMBL" id="KZ805335">
    <property type="protein sequence ID" value="PVI03060.1"/>
    <property type="molecule type" value="Genomic_DNA"/>
</dbReference>
<evidence type="ECO:0000256" key="4">
    <source>
        <dbReference type="ARBA" id="ARBA00022723"/>
    </source>
</evidence>
<evidence type="ECO:0000256" key="5">
    <source>
        <dbReference type="ARBA" id="ARBA00022729"/>
    </source>
</evidence>
<comment type="catalytic activity">
    <reaction evidence="9">
        <text>feruloyl-polysaccharide + H2O = ferulate + polysaccharide.</text>
        <dbReference type="EC" id="3.1.1.73"/>
    </reaction>
</comment>
<evidence type="ECO:0000256" key="7">
    <source>
        <dbReference type="ARBA" id="ARBA00022837"/>
    </source>
</evidence>
<keyword evidence="7" id="KW-0106">Calcium</keyword>
<dbReference type="Proteomes" id="UP000244855">
    <property type="component" value="Unassembled WGS sequence"/>
</dbReference>
<dbReference type="Gene3D" id="3.40.50.1820">
    <property type="entry name" value="alpha/beta hydrolase"/>
    <property type="match status" value="1"/>
</dbReference>
<dbReference type="EC" id="3.1.1.-" evidence="10"/>
<feature type="signal peptide" evidence="10">
    <location>
        <begin position="1"/>
        <end position="18"/>
    </location>
</feature>
<organism evidence="11 12">
    <name type="scientific">Periconia macrospinosa</name>
    <dbReference type="NCBI Taxonomy" id="97972"/>
    <lineage>
        <taxon>Eukaryota</taxon>
        <taxon>Fungi</taxon>
        <taxon>Dikarya</taxon>
        <taxon>Ascomycota</taxon>
        <taxon>Pezizomycotina</taxon>
        <taxon>Dothideomycetes</taxon>
        <taxon>Pleosporomycetidae</taxon>
        <taxon>Pleosporales</taxon>
        <taxon>Massarineae</taxon>
        <taxon>Periconiaceae</taxon>
        <taxon>Periconia</taxon>
    </lineage>
</organism>
<dbReference type="OrthoDB" id="3039123at2759"/>
<evidence type="ECO:0000313" key="11">
    <source>
        <dbReference type="EMBL" id="PVI03060.1"/>
    </source>
</evidence>
<keyword evidence="3" id="KW-0119">Carbohydrate metabolism</keyword>
<keyword evidence="12" id="KW-1185">Reference proteome</keyword>
<dbReference type="InterPro" id="IPR011118">
    <property type="entry name" value="Tannase/feruloyl_esterase"/>
</dbReference>
<keyword evidence="4" id="KW-0479">Metal-binding</keyword>
<feature type="chain" id="PRO_5015799176" description="Carboxylic ester hydrolase" evidence="10">
    <location>
        <begin position="19"/>
        <end position="540"/>
    </location>
</feature>
<dbReference type="GO" id="GO:0045493">
    <property type="term" value="P:xylan catabolic process"/>
    <property type="evidence" value="ECO:0007669"/>
    <property type="project" value="UniProtKB-KW"/>
</dbReference>
<keyword evidence="5 10" id="KW-0732">Signal</keyword>
<evidence type="ECO:0000256" key="2">
    <source>
        <dbReference type="ARBA" id="ARBA00022487"/>
    </source>
</evidence>
<dbReference type="PANTHER" id="PTHR33938">
    <property type="entry name" value="FERULOYL ESTERASE B-RELATED"/>
    <property type="match status" value="1"/>
</dbReference>